<accession>E7GGD9</accession>
<dbReference type="AlphaFoldDB" id="E7GGD9"/>
<evidence type="ECO:0000259" key="1">
    <source>
        <dbReference type="Pfam" id="PF01610"/>
    </source>
</evidence>
<name>E7GGD9_9FIRM</name>
<dbReference type="eggNOG" id="COG3464">
    <property type="taxonomic scope" value="Bacteria"/>
</dbReference>
<dbReference type="InterPro" id="IPR002560">
    <property type="entry name" value="Transposase_DDE"/>
</dbReference>
<reference evidence="2 3" key="1">
    <citation type="submission" date="2010-12" db="EMBL/GenBank/DDBJ databases">
        <title>The Genome Sequence of Coprobacillus sp. strain 29_1.</title>
        <authorList>
            <consortium name="The Broad Institute Genome Sequencing Platform"/>
            <person name="Earl A."/>
            <person name="Ward D."/>
            <person name="Feldgarden M."/>
            <person name="Gevers D."/>
            <person name="Daigneault M."/>
            <person name="Sibley C.D."/>
            <person name="White A."/>
            <person name="Strauss J."/>
            <person name="Allen-Vercoe E."/>
            <person name="Young S.K."/>
            <person name="Zeng Q."/>
            <person name="Gargeya S."/>
            <person name="Fitzgerald M."/>
            <person name="Haas B."/>
            <person name="Abouelleil A."/>
            <person name="Alvarado L."/>
            <person name="Arachchi H.M."/>
            <person name="Berlin A."/>
            <person name="Brown A."/>
            <person name="Chapman S.B."/>
            <person name="Chen Z."/>
            <person name="Dunbar C."/>
            <person name="Freedman E."/>
            <person name="Gearin G."/>
            <person name="Gellesch M."/>
            <person name="Goldberg J."/>
            <person name="Griggs A."/>
            <person name="Gujja S."/>
            <person name="Heilman E."/>
            <person name="Heiman D."/>
            <person name="Howarth C."/>
            <person name="Larson L."/>
            <person name="Lui A."/>
            <person name="MacDonald P.J.P."/>
            <person name="Mehta T."/>
            <person name="Montmayeur A."/>
            <person name="Murphy C."/>
            <person name="Neiman D."/>
            <person name="Pearson M."/>
            <person name="Priest M."/>
            <person name="Roberts A."/>
            <person name="Saif S."/>
            <person name="Shea T."/>
            <person name="Shenoy N."/>
            <person name="Sisk P."/>
            <person name="Stolte C."/>
            <person name="Sykes S."/>
            <person name="White J."/>
            <person name="Yandava C."/>
            <person name="Nusbaum C."/>
            <person name="Birren B."/>
        </authorList>
    </citation>
    <scope>NUCLEOTIDE SEQUENCE [LARGE SCALE GENOMIC DNA]</scope>
    <source>
        <strain evidence="2 3">29_1</strain>
    </source>
</reference>
<dbReference type="Proteomes" id="UP000003157">
    <property type="component" value="Unassembled WGS sequence"/>
</dbReference>
<dbReference type="HOGENOM" id="CLU_041900_1_0_9"/>
<evidence type="ECO:0000313" key="3">
    <source>
        <dbReference type="Proteomes" id="UP000003157"/>
    </source>
</evidence>
<dbReference type="Pfam" id="PF01610">
    <property type="entry name" value="DDE_Tnp_ISL3"/>
    <property type="match status" value="1"/>
</dbReference>
<keyword evidence="3" id="KW-1185">Reference proteome</keyword>
<organism evidence="2 3">
    <name type="scientific">Coprobacillus cateniformis</name>
    <dbReference type="NCBI Taxonomy" id="100884"/>
    <lineage>
        <taxon>Bacteria</taxon>
        <taxon>Bacillati</taxon>
        <taxon>Bacillota</taxon>
        <taxon>Erysipelotrichia</taxon>
        <taxon>Erysipelotrichales</taxon>
        <taxon>Coprobacillaceae</taxon>
        <taxon>Coprobacillus</taxon>
    </lineage>
</organism>
<dbReference type="PANTHER" id="PTHR33498">
    <property type="entry name" value="TRANSPOSASE FOR INSERTION SEQUENCE ELEMENT IS1557"/>
    <property type="match status" value="1"/>
</dbReference>
<dbReference type="EMBL" id="ADKX01000066">
    <property type="protein sequence ID" value="EFW02904.1"/>
    <property type="molecule type" value="Genomic_DNA"/>
</dbReference>
<dbReference type="STRING" id="100884.GCA_000269565_02462"/>
<dbReference type="InterPro" id="IPR047951">
    <property type="entry name" value="Transpos_ISL3"/>
</dbReference>
<proteinExistence type="predicted"/>
<sequence length="407" mass="48999">MRSIELKHFSFGSIPVVLVVSYHRYICKDCSSYFSENIPFQFDNRKATVPNVQSALFEMKENHSMASISRMHGLGKNTIYRIFNENIHIPDRFYHLSSVISIDEFKATSDKGTYAFNIVDPITGKTLDIIEDRKASFLRNYFLRFPFHERKKVKFIIMDLSSSFYCIMHSLFPHAQIICDRFHYIRLAGQNFIQSRLDACSFLHDKPLAKSIKRNLRLFYKYKKDLDNDKTWYDFHLKRYFTCASYIDYLYTLSERRNKDNCHHNTMFDSLIIMEMLDNYEIYQNLLKLIHEKHDDYKNELNRWLDYIFDTQNSYYLITAKNFRKKWFIPLLCSLSYTTIYKRRTGSYKTSFNNGFIEGMNNKIKLIKRNAYGFRYFYNLRKRIFLHLGYSYSFTYKDTKKGIPIFQ</sequence>
<gene>
    <name evidence="2" type="ORF">HMPREF9488_03832</name>
</gene>
<comment type="caution">
    <text evidence="2">The sequence shown here is derived from an EMBL/GenBank/DDBJ whole genome shotgun (WGS) entry which is preliminary data.</text>
</comment>
<dbReference type="PANTHER" id="PTHR33498:SF1">
    <property type="entry name" value="TRANSPOSASE FOR INSERTION SEQUENCE ELEMENT IS1557"/>
    <property type="match status" value="1"/>
</dbReference>
<protein>
    <recommendedName>
        <fullName evidence="1">Transposase IS204/IS1001/IS1096/IS1165 DDE domain-containing protein</fullName>
    </recommendedName>
</protein>
<evidence type="ECO:0000313" key="2">
    <source>
        <dbReference type="EMBL" id="EFW02904.1"/>
    </source>
</evidence>
<feature type="domain" description="Transposase IS204/IS1001/IS1096/IS1165 DDE" evidence="1">
    <location>
        <begin position="100"/>
        <end position="384"/>
    </location>
</feature>